<protein>
    <submittedName>
        <fullName evidence="1">Uncharacterized protein</fullName>
    </submittedName>
</protein>
<organism evidence="1 2">
    <name type="scientific">Scleroderma citrinum Foug A</name>
    <dbReference type="NCBI Taxonomy" id="1036808"/>
    <lineage>
        <taxon>Eukaryota</taxon>
        <taxon>Fungi</taxon>
        <taxon>Dikarya</taxon>
        <taxon>Basidiomycota</taxon>
        <taxon>Agaricomycotina</taxon>
        <taxon>Agaricomycetes</taxon>
        <taxon>Agaricomycetidae</taxon>
        <taxon>Boletales</taxon>
        <taxon>Sclerodermatineae</taxon>
        <taxon>Sclerodermataceae</taxon>
        <taxon>Scleroderma</taxon>
    </lineage>
</organism>
<dbReference type="AlphaFoldDB" id="A0A0C3DH44"/>
<sequence>MWSVGSSEQAGADIGIGQTIYSTPLTLAVSPFWKSRYAVVSVSVTDHTRLSCVYGKLKGWTDVRDAPDHQKQLLCTLVYCPSSMKCCYISLYHKMAKLDGVLVFRLTVQQYYLIRTSCPMAAVAFTHLHTSHWYHSECGCNGESVAFAIAPRVKAVLSTLAMVQSKTAKC</sequence>
<accession>A0A0C3DH44</accession>
<evidence type="ECO:0000313" key="1">
    <source>
        <dbReference type="EMBL" id="KIM60020.1"/>
    </source>
</evidence>
<proteinExistence type="predicted"/>
<evidence type="ECO:0000313" key="2">
    <source>
        <dbReference type="Proteomes" id="UP000053989"/>
    </source>
</evidence>
<gene>
    <name evidence="1" type="ORF">SCLCIDRAFT_1217294</name>
</gene>
<dbReference type="EMBL" id="KN822067">
    <property type="protein sequence ID" value="KIM60020.1"/>
    <property type="molecule type" value="Genomic_DNA"/>
</dbReference>
<reference evidence="2" key="2">
    <citation type="submission" date="2015-01" db="EMBL/GenBank/DDBJ databases">
        <title>Evolutionary Origins and Diversification of the Mycorrhizal Mutualists.</title>
        <authorList>
            <consortium name="DOE Joint Genome Institute"/>
            <consortium name="Mycorrhizal Genomics Consortium"/>
            <person name="Kohler A."/>
            <person name="Kuo A."/>
            <person name="Nagy L.G."/>
            <person name="Floudas D."/>
            <person name="Copeland A."/>
            <person name="Barry K.W."/>
            <person name="Cichocki N."/>
            <person name="Veneault-Fourrey C."/>
            <person name="LaButti K."/>
            <person name="Lindquist E.A."/>
            <person name="Lipzen A."/>
            <person name="Lundell T."/>
            <person name="Morin E."/>
            <person name="Murat C."/>
            <person name="Riley R."/>
            <person name="Ohm R."/>
            <person name="Sun H."/>
            <person name="Tunlid A."/>
            <person name="Henrissat B."/>
            <person name="Grigoriev I.V."/>
            <person name="Hibbett D.S."/>
            <person name="Martin F."/>
        </authorList>
    </citation>
    <scope>NUCLEOTIDE SEQUENCE [LARGE SCALE GENOMIC DNA]</scope>
    <source>
        <strain evidence="2">Foug A</strain>
    </source>
</reference>
<dbReference type="Proteomes" id="UP000053989">
    <property type="component" value="Unassembled WGS sequence"/>
</dbReference>
<reference evidence="1 2" key="1">
    <citation type="submission" date="2014-04" db="EMBL/GenBank/DDBJ databases">
        <authorList>
            <consortium name="DOE Joint Genome Institute"/>
            <person name="Kuo A."/>
            <person name="Kohler A."/>
            <person name="Nagy L.G."/>
            <person name="Floudas D."/>
            <person name="Copeland A."/>
            <person name="Barry K.W."/>
            <person name="Cichocki N."/>
            <person name="Veneault-Fourrey C."/>
            <person name="LaButti K."/>
            <person name="Lindquist E.A."/>
            <person name="Lipzen A."/>
            <person name="Lundell T."/>
            <person name="Morin E."/>
            <person name="Murat C."/>
            <person name="Sun H."/>
            <person name="Tunlid A."/>
            <person name="Henrissat B."/>
            <person name="Grigoriev I.V."/>
            <person name="Hibbett D.S."/>
            <person name="Martin F."/>
            <person name="Nordberg H.P."/>
            <person name="Cantor M.N."/>
            <person name="Hua S.X."/>
        </authorList>
    </citation>
    <scope>NUCLEOTIDE SEQUENCE [LARGE SCALE GENOMIC DNA]</scope>
    <source>
        <strain evidence="1 2">Foug A</strain>
    </source>
</reference>
<dbReference type="HOGENOM" id="CLU_1571565_0_0_1"/>
<dbReference type="InParanoid" id="A0A0C3DH44"/>
<keyword evidence="2" id="KW-1185">Reference proteome</keyword>
<name>A0A0C3DH44_9AGAM</name>